<proteinExistence type="predicted"/>
<comment type="caution">
    <text evidence="1">The sequence shown here is derived from an EMBL/GenBank/DDBJ whole genome shotgun (WGS) entry which is preliminary data.</text>
</comment>
<dbReference type="Proteomes" id="UP000265703">
    <property type="component" value="Unassembled WGS sequence"/>
</dbReference>
<organism evidence="1 2">
    <name type="scientific">Glomus cerebriforme</name>
    <dbReference type="NCBI Taxonomy" id="658196"/>
    <lineage>
        <taxon>Eukaryota</taxon>
        <taxon>Fungi</taxon>
        <taxon>Fungi incertae sedis</taxon>
        <taxon>Mucoromycota</taxon>
        <taxon>Glomeromycotina</taxon>
        <taxon>Glomeromycetes</taxon>
        <taxon>Glomerales</taxon>
        <taxon>Glomeraceae</taxon>
        <taxon>Glomus</taxon>
    </lineage>
</organism>
<dbReference type="AlphaFoldDB" id="A0A397TES9"/>
<dbReference type="EMBL" id="QKYT01000103">
    <property type="protein sequence ID" value="RIA93471.1"/>
    <property type="molecule type" value="Genomic_DNA"/>
</dbReference>
<dbReference type="STRING" id="658196.A0A397TES9"/>
<evidence type="ECO:0000313" key="2">
    <source>
        <dbReference type="Proteomes" id="UP000265703"/>
    </source>
</evidence>
<keyword evidence="2" id="KW-1185">Reference proteome</keyword>
<dbReference type="OrthoDB" id="2315951at2759"/>
<gene>
    <name evidence="1" type="ORF">C1645_13750</name>
</gene>
<name>A0A397TES9_9GLOM</name>
<reference evidence="1 2" key="1">
    <citation type="submission" date="2018-06" db="EMBL/GenBank/DDBJ databases">
        <title>Comparative genomics reveals the genomic features of Rhizophagus irregularis, R. cerebriforme, R. diaphanum and Gigaspora rosea, and their symbiotic lifestyle signature.</title>
        <authorList>
            <person name="Morin E."/>
            <person name="San Clemente H."/>
            <person name="Chen E.C.H."/>
            <person name="De La Providencia I."/>
            <person name="Hainaut M."/>
            <person name="Kuo A."/>
            <person name="Kohler A."/>
            <person name="Murat C."/>
            <person name="Tang N."/>
            <person name="Roy S."/>
            <person name="Loubradou J."/>
            <person name="Henrissat B."/>
            <person name="Grigoriev I.V."/>
            <person name="Corradi N."/>
            <person name="Roux C."/>
            <person name="Martin F.M."/>
        </authorList>
    </citation>
    <scope>NUCLEOTIDE SEQUENCE [LARGE SCALE GENOMIC DNA]</scope>
    <source>
        <strain evidence="1 2">DAOM 227022</strain>
    </source>
</reference>
<accession>A0A397TES9</accession>
<evidence type="ECO:0008006" key="3">
    <source>
        <dbReference type="Google" id="ProtNLM"/>
    </source>
</evidence>
<evidence type="ECO:0000313" key="1">
    <source>
        <dbReference type="EMBL" id="RIA93471.1"/>
    </source>
</evidence>
<protein>
    <recommendedName>
        <fullName evidence="3">F-box domain-containing protein</fullName>
    </recommendedName>
</protein>
<sequence>MKSNFPFLKNLHLSYLFYSSDITTKIFEKYGKSLNQIGFNLTDFDVITSNNNNKILSLCPNITELSVLFYLKQGTLEHDFVDNEMIKWQRKIDELYSSRKLNVFCLDHSKETYYY</sequence>